<evidence type="ECO:0008006" key="3">
    <source>
        <dbReference type="Google" id="ProtNLM"/>
    </source>
</evidence>
<reference evidence="1 2" key="1">
    <citation type="submission" date="2019-07" db="EMBL/GenBank/DDBJ databases">
        <title>Whole genome shotgun sequence of Thiobacillus plumbophilus NBRC 107929.</title>
        <authorList>
            <person name="Hosoyama A."/>
            <person name="Uohara A."/>
            <person name="Ohji S."/>
            <person name="Ichikawa N."/>
        </authorList>
    </citation>
    <scope>NUCLEOTIDE SEQUENCE [LARGE SCALE GENOMIC DNA]</scope>
    <source>
        <strain evidence="1 2">NBRC 107929</strain>
    </source>
</reference>
<sequence length="215" mass="23564">MAIKTPSILSPEDYNQAQVTLGLTYSEIAKDTGLPRQYLSEYRAGTRNLVPEHQRKLRNYFEDKGIAFESEEAASSASPDTPRSSLDAPHPSLGVQLVTEYFFPIDNRLPATAIESSMDFIENTDEKLIALGALKLERNEGVFGLGEDEGFDEKTAEALQDAIMNMAAGYLVFMLTRGGWSSFISPMNLIAATNSISTKPSPCWKASKLSAKTAK</sequence>
<evidence type="ECO:0000313" key="1">
    <source>
        <dbReference type="EMBL" id="GEP30356.1"/>
    </source>
</evidence>
<dbReference type="InterPro" id="IPR010982">
    <property type="entry name" value="Lambda_DNA-bd_dom_sf"/>
</dbReference>
<dbReference type="Proteomes" id="UP000321337">
    <property type="component" value="Unassembled WGS sequence"/>
</dbReference>
<dbReference type="Gene3D" id="1.10.260.40">
    <property type="entry name" value="lambda repressor-like DNA-binding domains"/>
    <property type="match status" value="1"/>
</dbReference>
<proteinExistence type="predicted"/>
<comment type="caution">
    <text evidence="1">The sequence shown here is derived from an EMBL/GenBank/DDBJ whole genome shotgun (WGS) entry which is preliminary data.</text>
</comment>
<keyword evidence="2" id="KW-1185">Reference proteome</keyword>
<dbReference type="InterPro" id="IPR001387">
    <property type="entry name" value="Cro/C1-type_HTH"/>
</dbReference>
<protein>
    <recommendedName>
        <fullName evidence="3">HTH cro/C1-type domain-containing protein</fullName>
    </recommendedName>
</protein>
<dbReference type="SUPFAM" id="SSF47413">
    <property type="entry name" value="lambda repressor-like DNA-binding domains"/>
    <property type="match status" value="1"/>
</dbReference>
<organism evidence="1 2">
    <name type="scientific">Sulfuriferula plumbiphila</name>
    <dbReference type="NCBI Taxonomy" id="171865"/>
    <lineage>
        <taxon>Bacteria</taxon>
        <taxon>Pseudomonadati</taxon>
        <taxon>Pseudomonadota</taxon>
        <taxon>Betaproteobacteria</taxon>
        <taxon>Nitrosomonadales</taxon>
        <taxon>Sulfuricellaceae</taxon>
        <taxon>Sulfuriferula</taxon>
    </lineage>
</organism>
<accession>A0A512L798</accession>
<gene>
    <name evidence="1" type="ORF">TPL01_14940</name>
</gene>
<evidence type="ECO:0000313" key="2">
    <source>
        <dbReference type="Proteomes" id="UP000321337"/>
    </source>
</evidence>
<dbReference type="RefSeq" id="WP_147072339.1">
    <property type="nucleotide sequence ID" value="NZ_AP021884.1"/>
</dbReference>
<dbReference type="CDD" id="cd00093">
    <property type="entry name" value="HTH_XRE"/>
    <property type="match status" value="1"/>
</dbReference>
<dbReference type="AlphaFoldDB" id="A0A512L798"/>
<dbReference type="OrthoDB" id="8903599at2"/>
<dbReference type="GO" id="GO:0003677">
    <property type="term" value="F:DNA binding"/>
    <property type="evidence" value="ECO:0007669"/>
    <property type="project" value="InterPro"/>
</dbReference>
<dbReference type="EMBL" id="BKAD01000013">
    <property type="protein sequence ID" value="GEP30356.1"/>
    <property type="molecule type" value="Genomic_DNA"/>
</dbReference>
<name>A0A512L798_9PROT</name>